<dbReference type="EMBL" id="JAFHLR010000006">
    <property type="protein sequence ID" value="KAG5487273.1"/>
    <property type="molecule type" value="Genomic_DNA"/>
</dbReference>
<gene>
    <name evidence="2" type="ORF">LSCM4_07762</name>
</gene>
<dbReference type="Proteomes" id="UP000674143">
    <property type="component" value="Unassembled WGS sequence"/>
</dbReference>
<sequence>MSSSQRARATYSEHREEPLTDLQREVLSVYADGAASVQRAGSAGAGRGDARRGAADTPGFTGTKSATASASDRLRLPGTAARRNCLLRQSPPVLLFPRRQGSRPYLFPQSLLRLLYLSFPDPRGKLLPHEHVRRMQLRWGCTPAANASAVEGVGEEALRRTGGAGATDDGGGDGGNAGRGPDGAWTVAEGEGQPRSNAARSGPHPHSGSDDSSADFGGVPSSASAVASLTPRSTSSTYRVVSVIDNPFSRIGVEHLHYSFMINGLSSAASIVQLLVEESRRASTPGKLETRTQRELVYRLQRQRWMEARAAATSAAAAAASGAGEGGDDDGAQNVGDADTGGAAEAEVRPRRREATSSSSHKRTKHTASTLGDHDAPRCPAESCRPDDRLLRRQQPPLSSHLRTVAEADEYFFEHDVSLPLDPDRFIESAPLTLHFFLRTPTHVVEEELIQPLRRQVKALRRRLLDRIVREAYRYGRCETGGNRFMQLLAHGGSAVLASGTRLPTLTKKKAPSPGAGRWLGDDVDGNTGSSTSGEASDDDKTSSVPSRYTDDDKSLLHSLRGSAALSV</sequence>
<dbReference type="RefSeq" id="XP_067065770.1">
    <property type="nucleotide sequence ID" value="XM_067209640.1"/>
</dbReference>
<feature type="compositionally biased region" description="Basic and acidic residues" evidence="1">
    <location>
        <begin position="11"/>
        <end position="23"/>
    </location>
</feature>
<feature type="compositionally biased region" description="Low complexity" evidence="1">
    <location>
        <begin position="210"/>
        <end position="231"/>
    </location>
</feature>
<feature type="region of interest" description="Disordered" evidence="1">
    <location>
        <begin position="505"/>
        <end position="556"/>
    </location>
</feature>
<dbReference type="GeneID" id="92363574"/>
<evidence type="ECO:0000313" key="3">
    <source>
        <dbReference type="Proteomes" id="UP000674143"/>
    </source>
</evidence>
<evidence type="ECO:0000256" key="1">
    <source>
        <dbReference type="SAM" id="MobiDB-lite"/>
    </source>
</evidence>
<dbReference type="AlphaFoldDB" id="A0A836I3F5"/>
<name>A0A836I3F5_9TRYP</name>
<feature type="region of interest" description="Disordered" evidence="1">
    <location>
        <begin position="1"/>
        <end position="23"/>
    </location>
</feature>
<feature type="region of interest" description="Disordered" evidence="1">
    <location>
        <begin position="38"/>
        <end position="72"/>
    </location>
</feature>
<feature type="region of interest" description="Disordered" evidence="1">
    <location>
        <begin position="159"/>
        <end position="231"/>
    </location>
</feature>
<accession>A0A836I3F5</accession>
<feature type="compositionally biased region" description="Low complexity" evidence="1">
    <location>
        <begin position="336"/>
        <end position="345"/>
    </location>
</feature>
<organism evidence="2 3">
    <name type="scientific">Leishmania orientalis</name>
    <dbReference type="NCBI Taxonomy" id="2249476"/>
    <lineage>
        <taxon>Eukaryota</taxon>
        <taxon>Discoba</taxon>
        <taxon>Euglenozoa</taxon>
        <taxon>Kinetoplastea</taxon>
        <taxon>Metakinetoplastina</taxon>
        <taxon>Trypanosomatida</taxon>
        <taxon>Trypanosomatidae</taxon>
        <taxon>Leishmaniinae</taxon>
        <taxon>Leishmania</taxon>
    </lineage>
</organism>
<feature type="compositionally biased region" description="Basic and acidic residues" evidence="1">
    <location>
        <begin position="346"/>
        <end position="355"/>
    </location>
</feature>
<feature type="compositionally biased region" description="Polar residues" evidence="1">
    <location>
        <begin position="60"/>
        <end position="70"/>
    </location>
</feature>
<comment type="caution">
    <text evidence="2">The sequence shown here is derived from an EMBL/GenBank/DDBJ whole genome shotgun (WGS) entry which is preliminary data.</text>
</comment>
<feature type="region of interest" description="Disordered" evidence="1">
    <location>
        <begin position="320"/>
        <end position="398"/>
    </location>
</feature>
<dbReference type="KEGG" id="loi:92363574"/>
<proteinExistence type="predicted"/>
<keyword evidence="3" id="KW-1185">Reference proteome</keyword>
<reference evidence="3" key="1">
    <citation type="journal article" date="2021" name="Microbiol. Resour. Announc.">
        <title>LGAAP: Leishmaniinae Genome Assembly and Annotation Pipeline.</title>
        <authorList>
            <person name="Almutairi H."/>
            <person name="Urbaniak M.D."/>
            <person name="Bates M.D."/>
            <person name="Jariyapan N."/>
            <person name="Kwakye-Nuako G."/>
            <person name="Thomaz-Soccol V."/>
            <person name="Al-Salem W.S."/>
            <person name="Dillon R.J."/>
            <person name="Bates P.A."/>
            <person name="Gatherer D."/>
        </authorList>
    </citation>
    <scope>NUCLEOTIDE SEQUENCE [LARGE SCALE GENOMIC DNA]</scope>
</reference>
<reference evidence="3" key="2">
    <citation type="journal article" date="2021" name="Sci. Data">
        <title>Chromosome-scale genome sequencing, assembly and annotation of six genomes from subfamily Leishmaniinae.</title>
        <authorList>
            <person name="Almutairi H."/>
            <person name="Urbaniak M.D."/>
            <person name="Bates M.D."/>
            <person name="Jariyapan N."/>
            <person name="Kwakye-Nuako G."/>
            <person name="Thomaz Soccol V."/>
            <person name="Al-Salem W.S."/>
            <person name="Dillon R.J."/>
            <person name="Bates P.A."/>
            <person name="Gatherer D."/>
        </authorList>
    </citation>
    <scope>NUCLEOTIDE SEQUENCE [LARGE SCALE GENOMIC DNA]</scope>
</reference>
<protein>
    <submittedName>
        <fullName evidence="2">Uncharacterized protein</fullName>
    </submittedName>
</protein>
<feature type="compositionally biased region" description="Gly residues" evidence="1">
    <location>
        <begin position="162"/>
        <end position="181"/>
    </location>
</feature>
<evidence type="ECO:0000313" key="2">
    <source>
        <dbReference type="EMBL" id="KAG5487273.1"/>
    </source>
</evidence>